<dbReference type="Proteomes" id="UP000054560">
    <property type="component" value="Unassembled WGS sequence"/>
</dbReference>
<reference evidence="1 2" key="1">
    <citation type="submission" date="2011-02" db="EMBL/GenBank/DDBJ databases">
        <title>The Genome Sequence of Sphaeroforma arctica JP610.</title>
        <authorList>
            <consortium name="The Broad Institute Genome Sequencing Platform"/>
            <person name="Russ C."/>
            <person name="Cuomo C."/>
            <person name="Young S.K."/>
            <person name="Zeng Q."/>
            <person name="Gargeya S."/>
            <person name="Alvarado L."/>
            <person name="Berlin A."/>
            <person name="Chapman S.B."/>
            <person name="Chen Z."/>
            <person name="Freedman E."/>
            <person name="Gellesch M."/>
            <person name="Goldberg J."/>
            <person name="Griggs A."/>
            <person name="Gujja S."/>
            <person name="Heilman E."/>
            <person name="Heiman D."/>
            <person name="Howarth C."/>
            <person name="Mehta T."/>
            <person name="Neiman D."/>
            <person name="Pearson M."/>
            <person name="Roberts A."/>
            <person name="Saif S."/>
            <person name="Shea T."/>
            <person name="Shenoy N."/>
            <person name="Sisk P."/>
            <person name="Stolte C."/>
            <person name="Sykes S."/>
            <person name="White J."/>
            <person name="Yandava C."/>
            <person name="Burger G."/>
            <person name="Gray M.W."/>
            <person name="Holland P.W.H."/>
            <person name="King N."/>
            <person name="Lang F.B.F."/>
            <person name="Roger A.J."/>
            <person name="Ruiz-Trillo I."/>
            <person name="Haas B."/>
            <person name="Nusbaum C."/>
            <person name="Birren B."/>
        </authorList>
    </citation>
    <scope>NUCLEOTIDE SEQUENCE [LARGE SCALE GENOMIC DNA]</scope>
    <source>
        <strain evidence="1 2">JP610</strain>
    </source>
</reference>
<dbReference type="GeneID" id="25918052"/>
<dbReference type="AlphaFoldDB" id="A0A0L0EZV9"/>
<feature type="non-terminal residue" evidence="1">
    <location>
        <position position="82"/>
    </location>
</feature>
<organism evidence="1 2">
    <name type="scientific">Sphaeroforma arctica JP610</name>
    <dbReference type="NCBI Taxonomy" id="667725"/>
    <lineage>
        <taxon>Eukaryota</taxon>
        <taxon>Ichthyosporea</taxon>
        <taxon>Ichthyophonida</taxon>
        <taxon>Sphaeroforma</taxon>
    </lineage>
</organism>
<protein>
    <submittedName>
        <fullName evidence="1">Uncharacterized protein</fullName>
    </submittedName>
</protein>
<gene>
    <name evidence="1" type="ORF">SARC_17548</name>
</gene>
<evidence type="ECO:0000313" key="1">
    <source>
        <dbReference type="EMBL" id="KNC69931.1"/>
    </source>
</evidence>
<name>A0A0L0EZV9_9EUKA</name>
<keyword evidence="2" id="KW-1185">Reference proteome</keyword>
<proteinExistence type="predicted"/>
<evidence type="ECO:0000313" key="2">
    <source>
        <dbReference type="Proteomes" id="UP000054560"/>
    </source>
</evidence>
<sequence>MDVWAVLMRNDKGGGIPNSNLTKTDLDALEAFIKDADSIREPLIALVYKALGWRFHDGASKAIRAALTLTPPALQAHGRDAT</sequence>
<dbReference type="RefSeq" id="XP_014143833.1">
    <property type="nucleotide sequence ID" value="XM_014288358.1"/>
</dbReference>
<accession>A0A0L0EZV9</accession>
<dbReference type="EMBL" id="KQ252743">
    <property type="protein sequence ID" value="KNC69931.1"/>
    <property type="molecule type" value="Genomic_DNA"/>
</dbReference>